<proteinExistence type="predicted"/>
<dbReference type="EMBL" id="QTSU01000002">
    <property type="protein sequence ID" value="RDZ27269.1"/>
    <property type="molecule type" value="Genomic_DNA"/>
</dbReference>
<dbReference type="AlphaFoldDB" id="A0A371K023"/>
<comment type="caution">
    <text evidence="2">The sequence shown here is derived from an EMBL/GenBank/DDBJ whole genome shotgun (WGS) entry which is preliminary data.</text>
</comment>
<reference evidence="2 3" key="1">
    <citation type="submission" date="2018-08" db="EMBL/GenBank/DDBJ databases">
        <title>Lysobacter sp. zong2l5, whole genome shotgun sequence.</title>
        <authorList>
            <person name="Zhang X."/>
            <person name="Feng G."/>
            <person name="Zhu H."/>
        </authorList>
    </citation>
    <scope>NUCLEOTIDE SEQUENCE [LARGE SCALE GENOMIC DNA]</scope>
    <source>
        <strain evidence="3">zong2l5</strain>
    </source>
</reference>
<accession>A0A371K023</accession>
<dbReference type="Proteomes" id="UP000264492">
    <property type="component" value="Unassembled WGS sequence"/>
</dbReference>
<feature type="compositionally biased region" description="Pro residues" evidence="1">
    <location>
        <begin position="9"/>
        <end position="18"/>
    </location>
</feature>
<organism evidence="2 3">
    <name type="scientific">Lysobacter silvisoli</name>
    <dbReference type="NCBI Taxonomy" id="2293254"/>
    <lineage>
        <taxon>Bacteria</taxon>
        <taxon>Pseudomonadati</taxon>
        <taxon>Pseudomonadota</taxon>
        <taxon>Gammaproteobacteria</taxon>
        <taxon>Lysobacterales</taxon>
        <taxon>Lysobacteraceae</taxon>
        <taxon>Lysobacter</taxon>
    </lineage>
</organism>
<feature type="region of interest" description="Disordered" evidence="1">
    <location>
        <begin position="1"/>
        <end position="50"/>
    </location>
</feature>
<name>A0A371K023_9GAMM</name>
<feature type="compositionally biased region" description="Low complexity" evidence="1">
    <location>
        <begin position="19"/>
        <end position="44"/>
    </location>
</feature>
<protein>
    <submittedName>
        <fullName evidence="2">Uncharacterized protein</fullName>
    </submittedName>
</protein>
<keyword evidence="3" id="KW-1185">Reference proteome</keyword>
<evidence type="ECO:0000256" key="1">
    <source>
        <dbReference type="SAM" id="MobiDB-lite"/>
    </source>
</evidence>
<sequence>MSIFRDEPPPPQPPPQQPQGPGAPQQAQQPHQAAVPPVQSVQPAFDHADPRFALDAPGRERLQALDPGVRQDVVAAFKPSDDYISARGVTLQSLMDMNDRELPEMLWASKQFGALKPDDRAEIVRSLDNPHSFISLARMDVRELMLVPDKERPNLVKQSNDFAAKNADKWNGGPRDEQTAEALGEQFFSKKMLHMYGTIGFSNQVPLNETMRYQYAFVNAAKLGFDMPNVQANVDLSKLERREAEPFRHELRNSAARDFVQTAQTFGTVMGVEHTMVGRGVDSGEQQRAQSSGHPQIK</sequence>
<gene>
    <name evidence="2" type="ORF">DX914_13565</name>
</gene>
<evidence type="ECO:0000313" key="3">
    <source>
        <dbReference type="Proteomes" id="UP000264492"/>
    </source>
</evidence>
<evidence type="ECO:0000313" key="2">
    <source>
        <dbReference type="EMBL" id="RDZ27269.1"/>
    </source>
</evidence>